<evidence type="ECO:0000313" key="2">
    <source>
        <dbReference type="WBParaSite" id="Csp11.Scaffold466.g1608.t2"/>
    </source>
</evidence>
<dbReference type="WBParaSite" id="Csp11.Scaffold466.g1608.t2">
    <property type="protein sequence ID" value="Csp11.Scaffold466.g1608.t2"/>
    <property type="gene ID" value="Csp11.Scaffold466.g1608"/>
</dbReference>
<proteinExistence type="predicted"/>
<reference evidence="2" key="1">
    <citation type="submission" date="2016-11" db="UniProtKB">
        <authorList>
            <consortium name="WormBaseParasite"/>
        </authorList>
    </citation>
    <scope>IDENTIFICATION</scope>
</reference>
<protein>
    <submittedName>
        <fullName evidence="2">UBX domain-containing protein</fullName>
    </submittedName>
</protein>
<keyword evidence="1" id="KW-1185">Reference proteome</keyword>
<accession>A0A1I7T1U6</accession>
<name>A0A1I7T1U6_9PELO</name>
<sequence>MTLDRIKRLRNQVNGLRRIIPGQFDEDIHVEFFLPPSADDICAAFFLPPSDEKVINIAERRVIVEFQGSALNVFVLEWVKFTSVGIY</sequence>
<evidence type="ECO:0000313" key="1">
    <source>
        <dbReference type="Proteomes" id="UP000095282"/>
    </source>
</evidence>
<organism evidence="1 2">
    <name type="scientific">Caenorhabditis tropicalis</name>
    <dbReference type="NCBI Taxonomy" id="1561998"/>
    <lineage>
        <taxon>Eukaryota</taxon>
        <taxon>Metazoa</taxon>
        <taxon>Ecdysozoa</taxon>
        <taxon>Nematoda</taxon>
        <taxon>Chromadorea</taxon>
        <taxon>Rhabditida</taxon>
        <taxon>Rhabditina</taxon>
        <taxon>Rhabditomorpha</taxon>
        <taxon>Rhabditoidea</taxon>
        <taxon>Rhabditidae</taxon>
        <taxon>Peloderinae</taxon>
        <taxon>Caenorhabditis</taxon>
    </lineage>
</organism>
<dbReference type="AlphaFoldDB" id="A0A1I7T1U6"/>
<dbReference type="Proteomes" id="UP000095282">
    <property type="component" value="Unplaced"/>
</dbReference>